<dbReference type="GO" id="GO:0043657">
    <property type="term" value="C:host cell"/>
    <property type="evidence" value="ECO:0007669"/>
    <property type="project" value="UniProtKB-SubCell"/>
</dbReference>
<dbReference type="Proteomes" id="UP000717328">
    <property type="component" value="Unassembled WGS sequence"/>
</dbReference>
<reference evidence="6" key="1">
    <citation type="submission" date="2021-02" db="EMBL/GenBank/DDBJ databases">
        <authorList>
            <person name="Nieuwenhuis M."/>
            <person name="Van De Peppel L.J.J."/>
        </authorList>
    </citation>
    <scope>NUCLEOTIDE SEQUENCE</scope>
    <source>
        <strain evidence="6">D49</strain>
    </source>
</reference>
<evidence type="ECO:0000313" key="7">
    <source>
        <dbReference type="Proteomes" id="UP000717328"/>
    </source>
</evidence>
<dbReference type="AlphaFoldDB" id="A0A9P7GN07"/>
<dbReference type="InterPro" id="IPR045379">
    <property type="entry name" value="Crinkler_N"/>
</dbReference>
<dbReference type="OrthoDB" id="3261131at2759"/>
<keyword evidence="7" id="KW-1185">Reference proteome</keyword>
<name>A0A9P7GN07_9AGAR</name>
<evidence type="ECO:0000313" key="6">
    <source>
        <dbReference type="EMBL" id="KAG5653093.1"/>
    </source>
</evidence>
<dbReference type="EMBL" id="JABCKI010000075">
    <property type="protein sequence ID" value="KAG5653093.1"/>
    <property type="molecule type" value="Genomic_DNA"/>
</dbReference>
<feature type="region of interest" description="Disordered" evidence="4">
    <location>
        <begin position="108"/>
        <end position="130"/>
    </location>
</feature>
<protein>
    <recommendedName>
        <fullName evidence="5">Crinkler effector protein N-terminal domain-containing protein</fullName>
    </recommendedName>
</protein>
<gene>
    <name evidence="6" type="ORF">H0H81_002318</name>
</gene>
<sequence>MDNMSVTNFKDSIKASQSDTLAGIHAHDLDLFNVAIPIESDTQGFEDLFDSLRIDEPRPMVGKLSRYFRDLNDDHIHVLVKLSIPSPSRDSITEGEVKTLRSRFLEARPKEPPSNAGVASSFQKDQENSEKLIPCNRPYSAAATVPLTLLHPVFGQFKDDCETLMPTREDNMLTLVLQGAMSDFYANEADRNDAVLDALETVGIMLKQSKIDGSDFKTDGDAVVGLHRFAIAVFNNEVTSSGADPYLQAIIYYLESTRNCAEATPHSVLPCLLMLVFELPFITSSRPSRNVLFPHPTHFTALDGSKKVFDYVSQVDPDKLLFFGELLEGGDDICIKFTHSYSKEAHEFCAALNIAPRLRGFDKIPGGWYMVVMDRIDEEYYSYNNFRRSSNFNAEYTSPLHDAIWRGLKSFHDGGYVHGDVRGVNLMVAKSGEARFRLIDFDWAGEVDKALYPMNVNTEGLWRPADAYDNNPITIQHDEQMMEFIIGKASVANAQKVADIDKEACKERENLAGPKHNNKLCIRAVISVFGEVENEGETASVIYALHGASWVARCDIRVDTQTEEKPVALIYKATMTQSTGEDAKDDAARFLTVAKCVTALWQGADDPDPNVDALGRNGIFNWICTIPPHTKINLALQWEVLSAG</sequence>
<proteinExistence type="predicted"/>
<dbReference type="GO" id="GO:0005576">
    <property type="term" value="C:extracellular region"/>
    <property type="evidence" value="ECO:0007669"/>
    <property type="project" value="UniProtKB-SubCell"/>
</dbReference>
<evidence type="ECO:0000256" key="1">
    <source>
        <dbReference type="ARBA" id="ARBA00004340"/>
    </source>
</evidence>
<keyword evidence="3" id="KW-0964">Secreted</keyword>
<dbReference type="Pfam" id="PF20147">
    <property type="entry name" value="Crinkler"/>
    <property type="match status" value="1"/>
</dbReference>
<reference evidence="6" key="2">
    <citation type="submission" date="2021-10" db="EMBL/GenBank/DDBJ databases">
        <title>Phylogenomics reveals ancestral predisposition of the termite-cultivated fungus Termitomyces towards a domesticated lifestyle.</title>
        <authorList>
            <person name="Auxier B."/>
            <person name="Grum-Grzhimaylo A."/>
            <person name="Cardenas M.E."/>
            <person name="Lodge J.D."/>
            <person name="Laessoe T."/>
            <person name="Pedersen O."/>
            <person name="Smith M.E."/>
            <person name="Kuyper T.W."/>
            <person name="Franco-Molano E.A."/>
            <person name="Baroni T.J."/>
            <person name="Aanen D.K."/>
        </authorList>
    </citation>
    <scope>NUCLEOTIDE SEQUENCE</scope>
    <source>
        <strain evidence="6">D49</strain>
    </source>
</reference>
<evidence type="ECO:0000256" key="2">
    <source>
        <dbReference type="ARBA" id="ARBA00004613"/>
    </source>
</evidence>
<evidence type="ECO:0000256" key="3">
    <source>
        <dbReference type="ARBA" id="ARBA00022525"/>
    </source>
</evidence>
<comment type="subcellular location">
    <subcellularLocation>
        <location evidence="1">Host cell</location>
    </subcellularLocation>
    <subcellularLocation>
        <location evidence="2">Secreted</location>
    </subcellularLocation>
</comment>
<dbReference type="Gene3D" id="1.10.510.10">
    <property type="entry name" value="Transferase(Phosphotransferase) domain 1"/>
    <property type="match status" value="1"/>
</dbReference>
<evidence type="ECO:0000259" key="5">
    <source>
        <dbReference type="Pfam" id="PF20147"/>
    </source>
</evidence>
<accession>A0A9P7GN07</accession>
<organism evidence="6 7">
    <name type="scientific">Sphagnurus paluster</name>
    <dbReference type="NCBI Taxonomy" id="117069"/>
    <lineage>
        <taxon>Eukaryota</taxon>
        <taxon>Fungi</taxon>
        <taxon>Dikarya</taxon>
        <taxon>Basidiomycota</taxon>
        <taxon>Agaricomycotina</taxon>
        <taxon>Agaricomycetes</taxon>
        <taxon>Agaricomycetidae</taxon>
        <taxon>Agaricales</taxon>
        <taxon>Tricholomatineae</taxon>
        <taxon>Lyophyllaceae</taxon>
        <taxon>Sphagnurus</taxon>
    </lineage>
</organism>
<dbReference type="InterPro" id="IPR011009">
    <property type="entry name" value="Kinase-like_dom_sf"/>
</dbReference>
<comment type="caution">
    <text evidence="6">The sequence shown here is derived from an EMBL/GenBank/DDBJ whole genome shotgun (WGS) entry which is preliminary data.</text>
</comment>
<feature type="domain" description="Crinkler effector protein N-terminal" evidence="5">
    <location>
        <begin position="3"/>
        <end position="81"/>
    </location>
</feature>
<evidence type="ECO:0000256" key="4">
    <source>
        <dbReference type="SAM" id="MobiDB-lite"/>
    </source>
</evidence>
<dbReference type="SUPFAM" id="SSF56112">
    <property type="entry name" value="Protein kinase-like (PK-like)"/>
    <property type="match status" value="1"/>
</dbReference>